<dbReference type="PATRIC" id="fig|1423727.3.peg.1135"/>
<evidence type="ECO:0008006" key="6">
    <source>
        <dbReference type="Google" id="ProtNLM"/>
    </source>
</evidence>
<evidence type="ECO:0000256" key="3">
    <source>
        <dbReference type="RuleBase" id="RU000363"/>
    </source>
</evidence>
<dbReference type="InterPro" id="IPR036291">
    <property type="entry name" value="NAD(P)-bd_dom_sf"/>
</dbReference>
<dbReference type="AlphaFoldDB" id="A0A0R2AYI3"/>
<keyword evidence="5" id="KW-1185">Reference proteome</keyword>
<dbReference type="Pfam" id="PF00106">
    <property type="entry name" value="adh_short"/>
    <property type="match status" value="1"/>
</dbReference>
<dbReference type="Gene3D" id="3.40.50.720">
    <property type="entry name" value="NAD(P)-binding Rossmann-like Domain"/>
    <property type="match status" value="1"/>
</dbReference>
<dbReference type="RefSeq" id="WP_057894401.1">
    <property type="nucleotide sequence ID" value="NZ_AYZQ01000002.1"/>
</dbReference>
<dbReference type="STRING" id="1423727.FC34_GL001119"/>
<dbReference type="PRINTS" id="PR00080">
    <property type="entry name" value="SDRFAMILY"/>
</dbReference>
<dbReference type="Proteomes" id="UP000051672">
    <property type="component" value="Unassembled WGS sequence"/>
</dbReference>
<dbReference type="PRINTS" id="PR00081">
    <property type="entry name" value="GDHRDH"/>
</dbReference>
<evidence type="ECO:0000313" key="4">
    <source>
        <dbReference type="EMBL" id="KRM72135.1"/>
    </source>
</evidence>
<proteinExistence type="inferred from homology"/>
<dbReference type="SUPFAM" id="SSF51735">
    <property type="entry name" value="NAD(P)-binding Rossmann-fold domains"/>
    <property type="match status" value="1"/>
</dbReference>
<reference evidence="4 5" key="1">
    <citation type="journal article" date="2015" name="Genome Announc.">
        <title>Expanding the biotechnology potential of lactobacilli through comparative genomics of 213 strains and associated genera.</title>
        <authorList>
            <person name="Sun Z."/>
            <person name="Harris H.M."/>
            <person name="McCann A."/>
            <person name="Guo C."/>
            <person name="Argimon S."/>
            <person name="Zhang W."/>
            <person name="Yang X."/>
            <person name="Jeffery I.B."/>
            <person name="Cooney J.C."/>
            <person name="Kagawa T.F."/>
            <person name="Liu W."/>
            <person name="Song Y."/>
            <person name="Salvetti E."/>
            <person name="Wrobel A."/>
            <person name="Rasinkangas P."/>
            <person name="Parkhill J."/>
            <person name="Rea M.C."/>
            <person name="O'Sullivan O."/>
            <person name="Ritari J."/>
            <person name="Douillard F.P."/>
            <person name="Paul Ross R."/>
            <person name="Yang R."/>
            <person name="Briner A.E."/>
            <person name="Felis G.E."/>
            <person name="de Vos W.M."/>
            <person name="Barrangou R."/>
            <person name="Klaenhammer T.R."/>
            <person name="Caufield P.W."/>
            <person name="Cui Y."/>
            <person name="Zhang H."/>
            <person name="O'Toole P.W."/>
        </authorList>
    </citation>
    <scope>NUCLEOTIDE SEQUENCE [LARGE SCALE GENOMIC DNA]</scope>
    <source>
        <strain evidence="4 5">DSM 23927</strain>
    </source>
</reference>
<dbReference type="GO" id="GO:0016491">
    <property type="term" value="F:oxidoreductase activity"/>
    <property type="evidence" value="ECO:0007669"/>
    <property type="project" value="UniProtKB-KW"/>
</dbReference>
<protein>
    <recommendedName>
        <fullName evidence="6">Carbonyl reductase</fullName>
    </recommendedName>
</protein>
<sequence>MKTAFITGGNKGIGFALAKALGLAGWQVVIGVRTEANGQKALTQLAAAGVSQASFLILDLSQSDTVAAAAAQLKDRYPDFTLLINNAGVPGNMGSSVEETESDLRSTMEVNFFGTFQLTQLAIPLLNENHGRIINVTIPTAANPMWNPLAYKASKAAQNVMMDSLAIDLTKAKKNVEIFSIHPGPTTTDLNGNTKLPGFHTPDDVANQMIQIVEDGRSHHGEFIEIYSELK</sequence>
<dbReference type="InterPro" id="IPR002347">
    <property type="entry name" value="SDR_fam"/>
</dbReference>
<dbReference type="GO" id="GO:0016020">
    <property type="term" value="C:membrane"/>
    <property type="evidence" value="ECO:0007669"/>
    <property type="project" value="TreeGrafter"/>
</dbReference>
<dbReference type="PANTHER" id="PTHR44196">
    <property type="entry name" value="DEHYDROGENASE/REDUCTASE SDR FAMILY MEMBER 7B"/>
    <property type="match status" value="1"/>
</dbReference>
<name>A0A0R2AYI3_9LACO</name>
<dbReference type="OrthoDB" id="5786478at2"/>
<keyword evidence="2" id="KW-0560">Oxidoreductase</keyword>
<dbReference type="PANTHER" id="PTHR44196:SF1">
    <property type="entry name" value="DEHYDROGENASE_REDUCTASE SDR FAMILY MEMBER 7B"/>
    <property type="match status" value="1"/>
</dbReference>
<gene>
    <name evidence="4" type="ORF">FC34_GL001119</name>
</gene>
<dbReference type="EMBL" id="AYZQ01000002">
    <property type="protein sequence ID" value="KRM72135.1"/>
    <property type="molecule type" value="Genomic_DNA"/>
</dbReference>
<comment type="caution">
    <text evidence="4">The sequence shown here is derived from an EMBL/GenBank/DDBJ whole genome shotgun (WGS) entry which is preliminary data.</text>
</comment>
<organism evidence="4 5">
    <name type="scientific">Lacticaseibacillus brantae DSM 23927</name>
    <dbReference type="NCBI Taxonomy" id="1423727"/>
    <lineage>
        <taxon>Bacteria</taxon>
        <taxon>Bacillati</taxon>
        <taxon>Bacillota</taxon>
        <taxon>Bacilli</taxon>
        <taxon>Lactobacillales</taxon>
        <taxon>Lactobacillaceae</taxon>
        <taxon>Lacticaseibacillus</taxon>
    </lineage>
</organism>
<evidence type="ECO:0000256" key="2">
    <source>
        <dbReference type="ARBA" id="ARBA00023002"/>
    </source>
</evidence>
<comment type="similarity">
    <text evidence="1 3">Belongs to the short-chain dehydrogenases/reductases (SDR) family.</text>
</comment>
<accession>A0A0R2AYI3</accession>
<evidence type="ECO:0000256" key="1">
    <source>
        <dbReference type="ARBA" id="ARBA00006484"/>
    </source>
</evidence>
<evidence type="ECO:0000313" key="5">
    <source>
        <dbReference type="Proteomes" id="UP000051672"/>
    </source>
</evidence>